<gene>
    <name evidence="2" type="ORF">GCM10011579_037190</name>
</gene>
<dbReference type="EMBL" id="BMMM01000006">
    <property type="protein sequence ID" value="GGN66042.1"/>
    <property type="molecule type" value="Genomic_DNA"/>
</dbReference>
<dbReference type="Proteomes" id="UP000600365">
    <property type="component" value="Unassembled WGS sequence"/>
</dbReference>
<reference evidence="2 3" key="1">
    <citation type="journal article" date="2014" name="Int. J. Syst. Evol. Microbiol.">
        <title>Complete genome sequence of Corynebacterium casei LMG S-19264T (=DSM 44701T), isolated from a smear-ripened cheese.</title>
        <authorList>
            <consortium name="US DOE Joint Genome Institute (JGI-PGF)"/>
            <person name="Walter F."/>
            <person name="Albersmeier A."/>
            <person name="Kalinowski J."/>
            <person name="Ruckert C."/>
        </authorList>
    </citation>
    <scope>NUCLEOTIDE SEQUENCE [LARGE SCALE GENOMIC DNA]</scope>
    <source>
        <strain evidence="2 3">CGMCC 4.7111</strain>
    </source>
</reference>
<dbReference type="AlphaFoldDB" id="A0A917Y5H8"/>
<protein>
    <submittedName>
        <fullName evidence="2">Uncharacterized protein</fullName>
    </submittedName>
</protein>
<keyword evidence="3" id="KW-1185">Reference proteome</keyword>
<comment type="caution">
    <text evidence="2">The sequence shown here is derived from an EMBL/GenBank/DDBJ whole genome shotgun (WGS) entry which is preliminary data.</text>
</comment>
<sequence length="117" mass="13121">MRLSAVMGVVVSASVLMAPASHAAVTPPRDCSGFNEYLVCAYSKTHFSGTKKWTNEGPFKCKNMPWAIKSIANRNNNQLIVYSQKDCKGQKLYMYGKTQADNIPELYHMSGRSYQVY</sequence>
<accession>A0A917Y5H8</accession>
<evidence type="ECO:0000313" key="3">
    <source>
        <dbReference type="Proteomes" id="UP000600365"/>
    </source>
</evidence>
<keyword evidence="1" id="KW-0732">Signal</keyword>
<proteinExistence type="predicted"/>
<name>A0A917Y5H8_9ACTN</name>
<feature type="chain" id="PRO_5037663553" evidence="1">
    <location>
        <begin position="24"/>
        <end position="117"/>
    </location>
</feature>
<feature type="signal peptide" evidence="1">
    <location>
        <begin position="1"/>
        <end position="23"/>
    </location>
</feature>
<dbReference type="Pfam" id="PF03995">
    <property type="entry name" value="Inhibitor_I36"/>
    <property type="match status" value="1"/>
</dbReference>
<evidence type="ECO:0000256" key="1">
    <source>
        <dbReference type="SAM" id="SignalP"/>
    </source>
</evidence>
<organism evidence="2 3">
    <name type="scientific">Streptomyces albiflavescens</name>
    <dbReference type="NCBI Taxonomy" id="1623582"/>
    <lineage>
        <taxon>Bacteria</taxon>
        <taxon>Bacillati</taxon>
        <taxon>Actinomycetota</taxon>
        <taxon>Actinomycetes</taxon>
        <taxon>Kitasatosporales</taxon>
        <taxon>Streptomycetaceae</taxon>
        <taxon>Streptomyces</taxon>
    </lineage>
</organism>
<evidence type="ECO:0000313" key="2">
    <source>
        <dbReference type="EMBL" id="GGN66042.1"/>
    </source>
</evidence>